<sequence>MTKSPASSRFKKTNISSLSATFNGYDVFDPDYNVDLSLRTKLSTEGYDKLNEIIRSNVYQIYKEKMMPFCEELNENARIVGREESVSNASNEITETEIKDEKEISTNLSDPPELGENWRVDPKNLQNDEILNEILKLEAAFENQRKINQEMRSEIELIRLAAKRMELEKNGLYLELKNKETGMTD</sequence>
<gene>
    <name evidence="3" type="ORF">M9Y10_014414</name>
</gene>
<evidence type="ECO:0000313" key="4">
    <source>
        <dbReference type="Proteomes" id="UP001470230"/>
    </source>
</evidence>
<evidence type="ECO:0000256" key="1">
    <source>
        <dbReference type="SAM" id="Coils"/>
    </source>
</evidence>
<keyword evidence="4" id="KW-1185">Reference proteome</keyword>
<evidence type="ECO:0000313" key="3">
    <source>
        <dbReference type="EMBL" id="KAK8896507.1"/>
    </source>
</evidence>
<dbReference type="Proteomes" id="UP001470230">
    <property type="component" value="Unassembled WGS sequence"/>
</dbReference>
<comment type="caution">
    <text evidence="3">The sequence shown here is derived from an EMBL/GenBank/DDBJ whole genome shotgun (WGS) entry which is preliminary data.</text>
</comment>
<feature type="coiled-coil region" evidence="1">
    <location>
        <begin position="134"/>
        <end position="168"/>
    </location>
</feature>
<proteinExistence type="predicted"/>
<evidence type="ECO:0000256" key="2">
    <source>
        <dbReference type="SAM" id="MobiDB-lite"/>
    </source>
</evidence>
<protein>
    <submittedName>
        <fullName evidence="3">Uncharacterized protein</fullName>
    </submittedName>
</protein>
<keyword evidence="1" id="KW-0175">Coiled coil</keyword>
<accession>A0ABR2L1D0</accession>
<feature type="region of interest" description="Disordered" evidence="2">
    <location>
        <begin position="86"/>
        <end position="115"/>
    </location>
</feature>
<reference evidence="3 4" key="1">
    <citation type="submission" date="2024-04" db="EMBL/GenBank/DDBJ databases">
        <title>Tritrichomonas musculus Genome.</title>
        <authorList>
            <person name="Alves-Ferreira E."/>
            <person name="Grigg M."/>
            <person name="Lorenzi H."/>
            <person name="Galac M."/>
        </authorList>
    </citation>
    <scope>NUCLEOTIDE SEQUENCE [LARGE SCALE GENOMIC DNA]</scope>
    <source>
        <strain evidence="3 4">EAF2021</strain>
    </source>
</reference>
<name>A0ABR2L1D0_9EUKA</name>
<organism evidence="3 4">
    <name type="scientific">Tritrichomonas musculus</name>
    <dbReference type="NCBI Taxonomy" id="1915356"/>
    <lineage>
        <taxon>Eukaryota</taxon>
        <taxon>Metamonada</taxon>
        <taxon>Parabasalia</taxon>
        <taxon>Tritrichomonadida</taxon>
        <taxon>Tritrichomonadidae</taxon>
        <taxon>Tritrichomonas</taxon>
    </lineage>
</organism>
<dbReference type="EMBL" id="JAPFFF010000002">
    <property type="protein sequence ID" value="KAK8896507.1"/>
    <property type="molecule type" value="Genomic_DNA"/>
</dbReference>